<dbReference type="Proteomes" id="UP000293638">
    <property type="component" value="Unassembled WGS sequence"/>
</dbReference>
<keyword evidence="2" id="KW-1185">Reference proteome</keyword>
<gene>
    <name evidence="1" type="ORF">EV189_0918</name>
</gene>
<proteinExistence type="predicted"/>
<protein>
    <submittedName>
        <fullName evidence="1">Uncharacterized protein</fullName>
    </submittedName>
</protein>
<dbReference type="EMBL" id="SGXD01000001">
    <property type="protein sequence ID" value="RZS91671.1"/>
    <property type="molecule type" value="Genomic_DNA"/>
</dbReference>
<accession>A0A4Q7NWJ6</accession>
<organism evidence="1 2">
    <name type="scientific">Motilibacter rhizosphaerae</name>
    <dbReference type="NCBI Taxonomy" id="598652"/>
    <lineage>
        <taxon>Bacteria</taxon>
        <taxon>Bacillati</taxon>
        <taxon>Actinomycetota</taxon>
        <taxon>Actinomycetes</taxon>
        <taxon>Motilibacterales</taxon>
        <taxon>Motilibacteraceae</taxon>
        <taxon>Motilibacter</taxon>
    </lineage>
</organism>
<reference evidence="1 2" key="1">
    <citation type="submission" date="2019-02" db="EMBL/GenBank/DDBJ databases">
        <title>Genomic Encyclopedia of Type Strains, Phase IV (KMG-IV): sequencing the most valuable type-strain genomes for metagenomic binning, comparative biology and taxonomic classification.</title>
        <authorList>
            <person name="Goeker M."/>
        </authorList>
    </citation>
    <scope>NUCLEOTIDE SEQUENCE [LARGE SCALE GENOMIC DNA]</scope>
    <source>
        <strain evidence="1 2">DSM 45622</strain>
    </source>
</reference>
<name>A0A4Q7NWJ6_9ACTN</name>
<comment type="caution">
    <text evidence="1">The sequence shown here is derived from an EMBL/GenBank/DDBJ whole genome shotgun (WGS) entry which is preliminary data.</text>
</comment>
<dbReference type="AlphaFoldDB" id="A0A4Q7NWJ6"/>
<evidence type="ECO:0000313" key="1">
    <source>
        <dbReference type="EMBL" id="RZS91671.1"/>
    </source>
</evidence>
<evidence type="ECO:0000313" key="2">
    <source>
        <dbReference type="Proteomes" id="UP000293638"/>
    </source>
</evidence>
<sequence>MTRMSDRNARPSTVTTHTVARRRRATVVLVAAACALLARAMWAWTSPDLFPPAGSTAGGMSSVPAGRLATFGIADTLPPGIVLEGAHPRVTARHPGDRVEVLVCRVAPGTNLLGGTLGAPSECLQLTPLPGFHVPSGSPRHDLQIVATIVRGTASPVQVDGVDLT</sequence>